<gene>
    <name evidence="1" type="ORF">OZ415_04595</name>
</gene>
<reference evidence="1" key="1">
    <citation type="submission" date="2022-12" db="EMBL/GenBank/DDBJ databases">
        <title>Whole genome sequence analysis of a duck derived balloon bacteium Aerococcus urinaeequi henan2020.</title>
        <authorList>
            <person name="Zhang H."/>
            <person name="Qiao H.X."/>
            <person name="Bian C.Z."/>
            <person name="Shu J.C."/>
        </authorList>
    </citation>
    <scope>NUCLEOTIDE SEQUENCE</scope>
    <source>
        <strain evidence="1">2020-HN-1</strain>
    </source>
</reference>
<dbReference type="Proteomes" id="UP001164714">
    <property type="component" value="Chromosome"/>
</dbReference>
<protein>
    <recommendedName>
        <fullName evidence="3">DUF4062 domain-containing protein</fullName>
    </recommendedName>
</protein>
<dbReference type="RefSeq" id="WP_269105487.1">
    <property type="nucleotide sequence ID" value="NZ_CP114063.1"/>
</dbReference>
<proteinExistence type="predicted"/>
<evidence type="ECO:0000313" key="2">
    <source>
        <dbReference type="Proteomes" id="UP001164714"/>
    </source>
</evidence>
<organism evidence="1 2">
    <name type="scientific">Aerococcus urinaeequi</name>
    <dbReference type="NCBI Taxonomy" id="51665"/>
    <lineage>
        <taxon>Bacteria</taxon>
        <taxon>Bacillati</taxon>
        <taxon>Bacillota</taxon>
        <taxon>Bacilli</taxon>
        <taxon>Lactobacillales</taxon>
        <taxon>Aerococcaceae</taxon>
        <taxon>Aerococcus</taxon>
    </lineage>
</organism>
<dbReference type="AlphaFoldDB" id="A0AA47J3X4"/>
<evidence type="ECO:0008006" key="3">
    <source>
        <dbReference type="Google" id="ProtNLM"/>
    </source>
</evidence>
<sequence>MAKNVTVYDIVLSCPGDVVKEKNIIENQIEYFNKTIGEKLGIRLELKHWSTDSYSQSGSHVQDLLNNQFINDADMIIGIFANRIGTPTESYESGTVEEILEAIKNDKQVFLYFSDVPVKTSEIDLEQKHSVIEFREKVKEEKLAYFKEYDSPEEFEEIILSDLSLYFLDFDRASDDKDFHSNKSKSNLRVKAIKNGKSVEELESQNIAESIKKSTQEIKQNIESNLDKVNSLYLSPKQKESKPTNGIGTNAFSSLQGSLVGGKRDFDLSDDIVIKISRYAEDEEIHLESNFFVLGELSKTKQLDMLNGGYKWSVSGSDDEEEKYNLIKNIYEDISRLEEWLELAGDLESLHFVSLCISNEGKVYDTKITVKISLEKSNFVDLTELPIPVPYIIDEINKNDLVEILFGSVKSSEISEYSNDGLSQVPNLNFSRFNPAYVESYQDKVKRLINNIDSIKGYELFENEDSYILEYYFEEIKQHTAVSFPSKIVLNSDDSIIKYEIISRENPDIVEGTLEFNNNNLTADV</sequence>
<accession>A0AA47J3X4</accession>
<evidence type="ECO:0000313" key="1">
    <source>
        <dbReference type="EMBL" id="WAT25347.1"/>
    </source>
</evidence>
<dbReference type="EMBL" id="CP114063">
    <property type="protein sequence ID" value="WAT25347.1"/>
    <property type="molecule type" value="Genomic_DNA"/>
</dbReference>
<name>A0AA47J3X4_9LACT</name>